<dbReference type="Proteomes" id="UP000001202">
    <property type="component" value="Chromosome"/>
</dbReference>
<evidence type="ECO:0000256" key="2">
    <source>
        <dbReference type="ARBA" id="ARBA00022679"/>
    </source>
</evidence>
<dbReference type="Gene3D" id="1.10.8.10">
    <property type="entry name" value="DNA helicase RuvA subunit, C-terminal domain"/>
    <property type="match status" value="1"/>
</dbReference>
<feature type="binding site" evidence="4">
    <location>
        <position position="181"/>
    </location>
    <ligand>
        <name>S-adenosyl-L-methionine</name>
        <dbReference type="ChEBI" id="CHEBI:59789"/>
    </ligand>
</feature>
<dbReference type="NCBIfam" id="TIGR00536">
    <property type="entry name" value="hemK_fam"/>
    <property type="match status" value="1"/>
</dbReference>
<evidence type="ECO:0000259" key="5">
    <source>
        <dbReference type="Pfam" id="PF17827"/>
    </source>
</evidence>
<dbReference type="KEGG" id="tpp:TPASS_0052"/>
<comment type="catalytic activity">
    <reaction evidence="4">
        <text>L-glutaminyl-[peptide chain release factor] + S-adenosyl-L-methionine = N(5)-methyl-L-glutaminyl-[peptide chain release factor] + S-adenosyl-L-homocysteine + H(+)</text>
        <dbReference type="Rhea" id="RHEA:42896"/>
        <dbReference type="Rhea" id="RHEA-COMP:10271"/>
        <dbReference type="Rhea" id="RHEA-COMP:10272"/>
        <dbReference type="ChEBI" id="CHEBI:15378"/>
        <dbReference type="ChEBI" id="CHEBI:30011"/>
        <dbReference type="ChEBI" id="CHEBI:57856"/>
        <dbReference type="ChEBI" id="CHEBI:59789"/>
        <dbReference type="ChEBI" id="CHEBI:61891"/>
        <dbReference type="EC" id="2.1.1.297"/>
    </reaction>
</comment>
<evidence type="ECO:0000313" key="7">
    <source>
        <dbReference type="Proteomes" id="UP000001202"/>
    </source>
</evidence>
<evidence type="ECO:0000256" key="4">
    <source>
        <dbReference type="HAMAP-Rule" id="MF_02126"/>
    </source>
</evidence>
<sequence>MYCVSRECNLVQELCTIRQARMYARALFQDAPCLRGQNTPLLDADLILSKLLAKPRAWILAHQQDEIASVAHEFKRLVHLRCRGRALAYLTREKEFFGLRFRVTRATLIPKPDTELLVESVLAHVASQMMKPRSVSVHKDTSALPVLKIFEACTGCGCIAIALMHMLRARGTPPLYVIASDICMRALAVARYNARRLLDVSANSRVRFVHADVRAPIPFFSPSEGTDVVQERGVCVPYDVICANPPYVPSAQARALLQDGRGEPLGALDGGADGLDLVRAFAHHSAAALKEGGCVFCEVGSNHAQRAARIFQAAGFATVKISKDLSGKERLISGILRSQSRAVTAPSG</sequence>
<dbReference type="SUPFAM" id="SSF53335">
    <property type="entry name" value="S-adenosyl-L-methionine-dependent methyltransferases"/>
    <property type="match status" value="1"/>
</dbReference>
<name>A0A0H3BI85_TREPS</name>
<dbReference type="AlphaFoldDB" id="A0A0H3BI85"/>
<dbReference type="PANTHER" id="PTHR18895">
    <property type="entry name" value="HEMK METHYLTRANSFERASE"/>
    <property type="match status" value="1"/>
</dbReference>
<dbReference type="InterPro" id="IPR019874">
    <property type="entry name" value="RF_methyltr_PrmC"/>
</dbReference>
<dbReference type="NCBIfam" id="TIGR03534">
    <property type="entry name" value="RF_mod_PrmC"/>
    <property type="match status" value="1"/>
</dbReference>
<dbReference type="CDD" id="cd02440">
    <property type="entry name" value="AdoMet_MTases"/>
    <property type="match status" value="1"/>
</dbReference>
<dbReference type="EMBL" id="CP000805">
    <property type="protein sequence ID" value="ACD70479.1"/>
    <property type="molecule type" value="Genomic_DNA"/>
</dbReference>
<dbReference type="InterPro" id="IPR029063">
    <property type="entry name" value="SAM-dependent_MTases_sf"/>
</dbReference>
<organism evidence="6 7">
    <name type="scientific">Treponema pallidum subsp. pallidum (strain SS14)</name>
    <dbReference type="NCBI Taxonomy" id="455434"/>
    <lineage>
        <taxon>Bacteria</taxon>
        <taxon>Pseudomonadati</taxon>
        <taxon>Spirochaetota</taxon>
        <taxon>Spirochaetia</taxon>
        <taxon>Spirochaetales</taxon>
        <taxon>Treponemataceae</taxon>
        <taxon>Treponema</taxon>
    </lineage>
</organism>
<evidence type="ECO:0000256" key="3">
    <source>
        <dbReference type="ARBA" id="ARBA00022691"/>
    </source>
</evidence>
<protein>
    <recommendedName>
        <fullName evidence="4">Release factor glutamine methyltransferase</fullName>
        <shortName evidence="4">RF MTase</shortName>
        <ecNumber evidence="4">2.1.1.297</ecNumber>
    </recommendedName>
    <alternativeName>
        <fullName evidence="4">N5-glutamine methyltransferase PrmC</fullName>
    </alternativeName>
    <alternativeName>
        <fullName evidence="4">Protein-(glutamine-N5) MTase PrmC</fullName>
    </alternativeName>
    <alternativeName>
        <fullName evidence="4">Protein-glutamine N-methyltransferase PrmC</fullName>
    </alternativeName>
</protein>
<dbReference type="InterPro" id="IPR050320">
    <property type="entry name" value="N5-glutamine_MTase"/>
</dbReference>
<keyword evidence="1 4" id="KW-0489">Methyltransferase</keyword>
<dbReference type="GO" id="GO:0102559">
    <property type="term" value="F:peptide chain release factor N(5)-glutamine methyltransferase activity"/>
    <property type="evidence" value="ECO:0007669"/>
    <property type="project" value="UniProtKB-EC"/>
</dbReference>
<dbReference type="EC" id="2.1.1.297" evidence="4"/>
<dbReference type="Gene3D" id="3.40.50.150">
    <property type="entry name" value="Vaccinia Virus protein VP39"/>
    <property type="match status" value="1"/>
</dbReference>
<accession>A0A0H3BI85</accession>
<dbReference type="GO" id="GO:0032259">
    <property type="term" value="P:methylation"/>
    <property type="evidence" value="ECO:0007669"/>
    <property type="project" value="UniProtKB-KW"/>
</dbReference>
<dbReference type="InterPro" id="IPR004556">
    <property type="entry name" value="HemK-like"/>
</dbReference>
<comment type="function">
    <text evidence="4">Methylates the class 1 translation termination release factors RF1/PrfA and RF2/PrfB on the glutamine residue of the universally conserved GGQ motif.</text>
</comment>
<dbReference type="RefSeq" id="WP_010881501.1">
    <property type="nucleotide sequence ID" value="NC_010741.1"/>
</dbReference>
<proteinExistence type="inferred from homology"/>
<feature type="domain" description="Release factor glutamine methyltransferase N-terminal" evidence="5">
    <location>
        <begin position="24"/>
        <end position="91"/>
    </location>
</feature>
<dbReference type="PATRIC" id="fig|455434.6.peg.49"/>
<evidence type="ECO:0000256" key="1">
    <source>
        <dbReference type="ARBA" id="ARBA00022603"/>
    </source>
</evidence>
<dbReference type="PANTHER" id="PTHR18895:SF74">
    <property type="entry name" value="MTRF1L RELEASE FACTOR GLUTAMINE METHYLTRANSFERASE"/>
    <property type="match status" value="1"/>
</dbReference>
<evidence type="ECO:0000313" key="6">
    <source>
        <dbReference type="EMBL" id="ACD70479.1"/>
    </source>
</evidence>
<feature type="binding site" evidence="4">
    <location>
        <begin position="244"/>
        <end position="247"/>
    </location>
    <ligand>
        <name>substrate</name>
    </ligand>
</feature>
<dbReference type="HAMAP" id="MF_02126">
    <property type="entry name" value="RF_methyltr_PrmC"/>
    <property type="match status" value="1"/>
</dbReference>
<comment type="caution">
    <text evidence="4">Lacks conserved residue(s) required for the propagation of feature annotation.</text>
</comment>
<keyword evidence="2 4" id="KW-0808">Transferase</keyword>
<feature type="binding site" evidence="4">
    <location>
        <position position="244"/>
    </location>
    <ligand>
        <name>S-adenosyl-L-methionine</name>
        <dbReference type="ChEBI" id="CHEBI:59789"/>
    </ligand>
</feature>
<gene>
    <name evidence="6" type="primary">hemK</name>
    <name evidence="4" type="synonym">prmC</name>
    <name evidence="6" type="ordered locus">TPASS_0052</name>
</gene>
<reference evidence="6 7" key="1">
    <citation type="journal article" date="2008" name="BMC Microbiol.">
        <title>Complete genome sequence of Treponema pallidum ssp. pallidum strain SS14 determined with oligonucleotide arrays.</title>
        <authorList>
            <person name="Matejkova P."/>
            <person name="Strouhal M."/>
            <person name="Smajs D."/>
            <person name="Norris S.J."/>
            <person name="Palzkill T."/>
            <person name="Petrosino J.F."/>
            <person name="Sodergren E."/>
            <person name="Norton J.E."/>
            <person name="Singh J."/>
            <person name="Richmond T.A."/>
            <person name="Molla M.N."/>
            <person name="Albert T.J."/>
            <person name="Weinstock G.M."/>
        </authorList>
    </citation>
    <scope>NUCLEOTIDE SEQUENCE [LARGE SCALE GENOMIC DNA]</scope>
    <source>
        <strain evidence="6 7">SS14</strain>
    </source>
</reference>
<comment type="similarity">
    <text evidence="4">Belongs to the protein N5-glutamine methyltransferase family. PrmC subfamily.</text>
</comment>
<dbReference type="Pfam" id="PF17827">
    <property type="entry name" value="PrmC_N"/>
    <property type="match status" value="1"/>
</dbReference>
<dbReference type="InterPro" id="IPR040758">
    <property type="entry name" value="PrmC_N"/>
</dbReference>
<keyword evidence="3 4" id="KW-0949">S-adenosyl-L-methionine</keyword>